<reference evidence="5" key="2">
    <citation type="journal article" date="2018" name="Nature">
        <title>Human gut bacteria contain acquired interbacterial defence systems.</title>
        <authorList>
            <person name="Ross B.D."/>
            <person name="Verster A.J."/>
            <person name="Radey M.C."/>
            <person name="Schmidtke D.T."/>
            <person name="Pope C.E."/>
            <person name="Hoffman L.R."/>
            <person name="Hajjar A."/>
            <person name="Peterson S.B."/>
            <person name="Borenstein E."/>
            <person name="Mougous J."/>
        </authorList>
    </citation>
    <scope>NUCLEOTIDE SEQUENCE</scope>
    <source>
        <strain evidence="5">3725 D1 iv</strain>
    </source>
</reference>
<comment type="similarity">
    <text evidence="1">Belongs to the NAD(P)-dependent epimerase/dehydratase family.</text>
</comment>
<sequence length="367" mass="42398">MKVLVLGGTGAMGTHLVSILAEAGMKVDVTSRQELADRTNIHYIKGNVHNISFVKSLLAQNYYNVIIDFMIYTTVEFNDRYWLYLNNTDQYFYLSTSRVYADAALITEESPRLLDVTTDKKYLATDEYALCKARQEDLLRNSCKSNFTIIRPYKTYSEIRLQLGALDKETFIQRILQGHSAVIPMDVMSHTTTLTYARDVAICIAKLIGNKKAMGDTFNIVTSKNIKWMDVLDIYLNVLENKMGYRPNVVEIDRCPQLDVNIAQYQILYDLHYNRQFDNTKIKEAVGGYEFIHPKEGLAKCITSFLDNPKFNYLDCRAEGIHDHYSHEFMSLSQFATNSQRLHYFMYRFCPVSVGKIALFCKQMKHK</sequence>
<dbReference type="AlphaFoldDB" id="A0A515IYK3"/>
<feature type="domain" description="NAD-dependent epimerase/dehydratase" evidence="2">
    <location>
        <begin position="3"/>
        <end position="220"/>
    </location>
</feature>
<evidence type="ECO:0000313" key="4">
    <source>
        <dbReference type="EMBL" id="KAA3952764.1"/>
    </source>
</evidence>
<reference evidence="5" key="4">
    <citation type="submission" date="2019-07" db="EMBL/GenBank/DDBJ databases">
        <authorList>
            <person name="Ross B.D."/>
            <person name="Verster A.J."/>
            <person name="Radey M.C."/>
            <person name="Schmidtke D.T."/>
            <person name="Pope C.E."/>
            <person name="Hoffman L.R."/>
            <person name="Hajjar A."/>
            <person name="Peterson S.B."/>
            <person name="Borenstein E."/>
            <person name="Mougous J.D."/>
        </authorList>
    </citation>
    <scope>NUCLEOTIDE SEQUENCE</scope>
    <source>
        <strain evidence="5">3725 D1 iv</strain>
    </source>
</reference>
<evidence type="ECO:0000313" key="8">
    <source>
        <dbReference type="Proteomes" id="UP000460135"/>
    </source>
</evidence>
<evidence type="ECO:0000313" key="3">
    <source>
        <dbReference type="EMBL" id="KAA3799510.1"/>
    </source>
</evidence>
<accession>A0A515IYK3</accession>
<evidence type="ECO:0000259" key="2">
    <source>
        <dbReference type="Pfam" id="PF01370"/>
    </source>
</evidence>
<dbReference type="Proteomes" id="UP000460135">
    <property type="component" value="Unassembled WGS sequence"/>
</dbReference>
<dbReference type="Proteomes" id="UP000318823">
    <property type="component" value="Chromosome"/>
</dbReference>
<evidence type="ECO:0000256" key="1">
    <source>
        <dbReference type="ARBA" id="ARBA00007637"/>
    </source>
</evidence>
<dbReference type="RefSeq" id="WP_032844721.1">
    <property type="nucleotide sequence ID" value="NZ_CAAKNR010000156.1"/>
</dbReference>
<dbReference type="Pfam" id="PF01370">
    <property type="entry name" value="Epimerase"/>
    <property type="match status" value="1"/>
</dbReference>
<reference evidence="6" key="1">
    <citation type="journal article" date="2018" name="J. Anim. Genet.">
        <title>Acquired interbacterial defense systems protect against interspecies antagonism in the human gut microbiome.</title>
        <authorList>
            <person name="Ross B.D."/>
            <person name="Verster A.J."/>
            <person name="Radey M.C."/>
            <person name="Schmidtke D.T."/>
            <person name="Pope C.E."/>
            <person name="Hoffman L.R."/>
            <person name="Hajjar A."/>
            <person name="Peterson S.B."/>
            <person name="Borenstein E."/>
            <person name="Mougous J."/>
        </authorList>
    </citation>
    <scope>NUCLEOTIDE SEQUENCE [LARGE SCALE GENOMIC DNA]</scope>
    <source>
        <strain evidence="6">3725 D1 iv</strain>
    </source>
</reference>
<dbReference type="EMBL" id="VWLE01000081">
    <property type="protein sequence ID" value="KAA3952764.1"/>
    <property type="molecule type" value="Genomic_DNA"/>
</dbReference>
<dbReference type="Gene3D" id="3.40.50.720">
    <property type="entry name" value="NAD(P)-binding Rossmann-like Domain"/>
    <property type="match status" value="1"/>
</dbReference>
<dbReference type="SUPFAM" id="SSF51735">
    <property type="entry name" value="NAD(P)-binding Rossmann-fold domains"/>
    <property type="match status" value="1"/>
</dbReference>
<dbReference type="EMBL" id="VWLX01000025">
    <property type="protein sequence ID" value="KAA3799510.1"/>
    <property type="molecule type" value="Genomic_DNA"/>
</dbReference>
<proteinExistence type="inferred from homology"/>
<evidence type="ECO:0000313" key="6">
    <source>
        <dbReference type="Proteomes" id="UP000318823"/>
    </source>
</evidence>
<dbReference type="PANTHER" id="PTHR43000">
    <property type="entry name" value="DTDP-D-GLUCOSE 4,6-DEHYDRATASE-RELATED"/>
    <property type="match status" value="1"/>
</dbReference>
<organism evidence="3 8">
    <name type="scientific">Bacteroides ovatus</name>
    <dbReference type="NCBI Taxonomy" id="28116"/>
    <lineage>
        <taxon>Bacteria</taxon>
        <taxon>Pseudomonadati</taxon>
        <taxon>Bacteroidota</taxon>
        <taxon>Bacteroidia</taxon>
        <taxon>Bacteroidales</taxon>
        <taxon>Bacteroidaceae</taxon>
        <taxon>Bacteroides</taxon>
    </lineage>
</organism>
<name>A0A515IYK3_BACOV</name>
<protein>
    <submittedName>
        <fullName evidence="3">NAD-dependent epimerase/dehydratase family protein</fullName>
    </submittedName>
</protein>
<evidence type="ECO:0000313" key="7">
    <source>
        <dbReference type="Proteomes" id="UP000323717"/>
    </source>
</evidence>
<dbReference type="Proteomes" id="UP000323717">
    <property type="component" value="Unassembled WGS sequence"/>
</dbReference>
<dbReference type="InterPro" id="IPR036291">
    <property type="entry name" value="NAD(P)-bd_dom_sf"/>
</dbReference>
<evidence type="ECO:0000313" key="5">
    <source>
        <dbReference type="EMBL" id="QDM12305.1"/>
    </source>
</evidence>
<dbReference type="EMBL" id="CP041395">
    <property type="protein sequence ID" value="QDM12305.1"/>
    <property type="molecule type" value="Genomic_DNA"/>
</dbReference>
<gene>
    <name evidence="5" type="ORF">DYI28_28375</name>
    <name evidence="4" type="ORF">F3D71_08165</name>
    <name evidence="3" type="ORF">F3F51_24485</name>
</gene>
<dbReference type="InterPro" id="IPR001509">
    <property type="entry name" value="Epimerase_deHydtase"/>
</dbReference>
<reference evidence="7 8" key="3">
    <citation type="journal article" date="2019" name="Nat. Med.">
        <title>A library of human gut bacterial isolates paired with longitudinal multiomics data enables mechanistic microbiome research.</title>
        <authorList>
            <person name="Poyet M."/>
            <person name="Groussin M."/>
            <person name="Gibbons S.M."/>
            <person name="Avila-Pacheco J."/>
            <person name="Jiang X."/>
            <person name="Kearney S.M."/>
            <person name="Perrotta A.R."/>
            <person name="Berdy B."/>
            <person name="Zhao S."/>
            <person name="Lieberman T.D."/>
            <person name="Swanson P.K."/>
            <person name="Smith M."/>
            <person name="Roesemann S."/>
            <person name="Alexander J.E."/>
            <person name="Rich S.A."/>
            <person name="Livny J."/>
            <person name="Vlamakis H."/>
            <person name="Clish C."/>
            <person name="Bullock K."/>
            <person name="Deik A."/>
            <person name="Scott J."/>
            <person name="Pierce K.A."/>
            <person name="Xavier R.J."/>
            <person name="Alm E.J."/>
        </authorList>
    </citation>
    <scope>NUCLEOTIDE SEQUENCE [LARGE SCALE GENOMIC DNA]</scope>
    <source>
        <strain evidence="4 7">BIOML-A163</strain>
        <strain evidence="3 8">BIOML-A183</strain>
    </source>
</reference>